<dbReference type="EMBL" id="NNAY01005394">
    <property type="protein sequence ID" value="OXU16700.1"/>
    <property type="molecule type" value="Genomic_DNA"/>
</dbReference>
<evidence type="ECO:0000313" key="3">
    <source>
        <dbReference type="Proteomes" id="UP000215335"/>
    </source>
</evidence>
<dbReference type="Proteomes" id="UP000215335">
    <property type="component" value="Unassembled WGS sequence"/>
</dbReference>
<organism evidence="2 3">
    <name type="scientific">Trichomalopsis sarcophagae</name>
    <dbReference type="NCBI Taxonomy" id="543379"/>
    <lineage>
        <taxon>Eukaryota</taxon>
        <taxon>Metazoa</taxon>
        <taxon>Ecdysozoa</taxon>
        <taxon>Arthropoda</taxon>
        <taxon>Hexapoda</taxon>
        <taxon>Insecta</taxon>
        <taxon>Pterygota</taxon>
        <taxon>Neoptera</taxon>
        <taxon>Endopterygota</taxon>
        <taxon>Hymenoptera</taxon>
        <taxon>Apocrita</taxon>
        <taxon>Proctotrupomorpha</taxon>
        <taxon>Chalcidoidea</taxon>
        <taxon>Pteromalidae</taxon>
        <taxon>Pteromalinae</taxon>
        <taxon>Trichomalopsis</taxon>
    </lineage>
</organism>
<name>A0A232EEB6_9HYME</name>
<evidence type="ECO:0000313" key="2">
    <source>
        <dbReference type="EMBL" id="OXU16700.1"/>
    </source>
</evidence>
<evidence type="ECO:0000256" key="1">
    <source>
        <dbReference type="SAM" id="MobiDB-lite"/>
    </source>
</evidence>
<feature type="compositionally biased region" description="Basic and acidic residues" evidence="1">
    <location>
        <begin position="11"/>
        <end position="24"/>
    </location>
</feature>
<accession>A0A232EEB6</accession>
<keyword evidence="3" id="KW-1185">Reference proteome</keyword>
<proteinExistence type="predicted"/>
<dbReference type="AlphaFoldDB" id="A0A232EEB6"/>
<gene>
    <name evidence="2" type="ORF">TSAR_013400</name>
</gene>
<comment type="caution">
    <text evidence="2">The sequence shown here is derived from an EMBL/GenBank/DDBJ whole genome shotgun (WGS) entry which is preliminary data.</text>
</comment>
<feature type="region of interest" description="Disordered" evidence="1">
    <location>
        <begin position="1"/>
        <end position="46"/>
    </location>
</feature>
<sequence>MKGTPVGRTDIPPEKPIPHDDRHGGVGRNITHSIRRTTSGDEPISTGILPRTPDIHCLSNADAQFDHLVIYTRPYVDKVPGPLRDELMRNFASLKILGRNADILIIIRSRATFQIIRNIIAP</sequence>
<protein>
    <submittedName>
        <fullName evidence="2">Uncharacterized protein</fullName>
    </submittedName>
</protein>
<reference evidence="2 3" key="1">
    <citation type="journal article" date="2017" name="Curr. Biol.">
        <title>The Evolution of Venom by Co-option of Single-Copy Genes.</title>
        <authorList>
            <person name="Martinson E.O."/>
            <person name="Mrinalini"/>
            <person name="Kelkar Y.D."/>
            <person name="Chang C.H."/>
            <person name="Werren J.H."/>
        </authorList>
    </citation>
    <scope>NUCLEOTIDE SEQUENCE [LARGE SCALE GENOMIC DNA]</scope>
    <source>
        <strain evidence="2 3">Alberta</strain>
        <tissue evidence="2">Whole body</tissue>
    </source>
</reference>